<dbReference type="EC" id="5.6.2.4" evidence="9"/>
<dbReference type="GO" id="GO:0005829">
    <property type="term" value="C:cytosol"/>
    <property type="evidence" value="ECO:0007669"/>
    <property type="project" value="TreeGrafter"/>
</dbReference>
<dbReference type="Gene3D" id="3.40.50.300">
    <property type="entry name" value="P-loop containing nucleotide triphosphate hydrolases"/>
    <property type="match status" value="2"/>
</dbReference>
<evidence type="ECO:0000256" key="11">
    <source>
        <dbReference type="PROSITE-ProRule" id="PRU00560"/>
    </source>
</evidence>
<dbReference type="PANTHER" id="PTHR11070:SF2">
    <property type="entry name" value="ATP-DEPENDENT DNA HELICASE SRS2"/>
    <property type="match status" value="1"/>
</dbReference>
<dbReference type="FunFam" id="1.10.486.10:FF:000003">
    <property type="entry name" value="ATP-dependent DNA helicase"/>
    <property type="match status" value="1"/>
</dbReference>
<evidence type="ECO:0000256" key="3">
    <source>
        <dbReference type="ARBA" id="ARBA00022801"/>
    </source>
</evidence>
<name>A0A1H9W834_BUTFI</name>
<dbReference type="EMBL" id="FOGJ01000028">
    <property type="protein sequence ID" value="SES30072.1"/>
    <property type="molecule type" value="Genomic_DNA"/>
</dbReference>
<feature type="region of interest" description="Disordered" evidence="12">
    <location>
        <begin position="724"/>
        <end position="773"/>
    </location>
</feature>
<keyword evidence="3 11" id="KW-0378">Hydrolase</keyword>
<dbReference type="PROSITE" id="PS51198">
    <property type="entry name" value="UVRD_HELICASE_ATP_BIND"/>
    <property type="match status" value="1"/>
</dbReference>
<dbReference type="Gene3D" id="1.10.486.10">
    <property type="entry name" value="PCRA, domain 4"/>
    <property type="match status" value="1"/>
</dbReference>
<dbReference type="PROSITE" id="PS51217">
    <property type="entry name" value="UVRD_HELICASE_CTER"/>
    <property type="match status" value="1"/>
</dbReference>
<keyword evidence="4 11" id="KW-0347">Helicase</keyword>
<dbReference type="InterPro" id="IPR014016">
    <property type="entry name" value="UvrD-like_ATP-bd"/>
</dbReference>
<dbReference type="Pfam" id="PF21196">
    <property type="entry name" value="PcrA_UvrD_tudor"/>
    <property type="match status" value="1"/>
</dbReference>
<evidence type="ECO:0000256" key="12">
    <source>
        <dbReference type="SAM" id="MobiDB-lite"/>
    </source>
</evidence>
<dbReference type="InterPro" id="IPR027417">
    <property type="entry name" value="P-loop_NTPase"/>
</dbReference>
<keyword evidence="7" id="KW-0413">Isomerase</keyword>
<comment type="catalytic activity">
    <reaction evidence="10">
        <text>ATP + H2O = ADP + phosphate + H(+)</text>
        <dbReference type="Rhea" id="RHEA:13065"/>
        <dbReference type="ChEBI" id="CHEBI:15377"/>
        <dbReference type="ChEBI" id="CHEBI:15378"/>
        <dbReference type="ChEBI" id="CHEBI:30616"/>
        <dbReference type="ChEBI" id="CHEBI:43474"/>
        <dbReference type="ChEBI" id="CHEBI:456216"/>
        <dbReference type="EC" id="5.6.2.4"/>
    </reaction>
</comment>
<keyword evidence="2 11" id="KW-0547">Nucleotide-binding</keyword>
<comment type="similarity">
    <text evidence="1">Belongs to the helicase family. UvrD subfamily.</text>
</comment>
<accession>A0A1H9W834</accession>
<dbReference type="GO" id="GO:0033202">
    <property type="term" value="C:DNA helicase complex"/>
    <property type="evidence" value="ECO:0007669"/>
    <property type="project" value="TreeGrafter"/>
</dbReference>
<comment type="catalytic activity">
    <reaction evidence="8">
        <text>Couples ATP hydrolysis with the unwinding of duplex DNA by translocating in the 3'-5' direction.</text>
        <dbReference type="EC" id="5.6.2.4"/>
    </reaction>
</comment>
<dbReference type="GO" id="GO:0003677">
    <property type="term" value="F:DNA binding"/>
    <property type="evidence" value="ECO:0007669"/>
    <property type="project" value="UniProtKB-KW"/>
</dbReference>
<gene>
    <name evidence="15" type="ORF">SAMN04487884_1288</name>
</gene>
<dbReference type="Pfam" id="PF00580">
    <property type="entry name" value="UvrD-helicase"/>
    <property type="match status" value="1"/>
</dbReference>
<keyword evidence="5 11" id="KW-0067">ATP-binding</keyword>
<dbReference type="SUPFAM" id="SSF52540">
    <property type="entry name" value="P-loop containing nucleoside triphosphate hydrolases"/>
    <property type="match status" value="1"/>
</dbReference>
<dbReference type="InterPro" id="IPR014017">
    <property type="entry name" value="DNA_helicase_UvrD-like_C"/>
</dbReference>
<evidence type="ECO:0000313" key="16">
    <source>
        <dbReference type="Proteomes" id="UP000182584"/>
    </source>
</evidence>
<dbReference type="Proteomes" id="UP000182584">
    <property type="component" value="Unassembled WGS sequence"/>
</dbReference>
<dbReference type="CDD" id="cd18807">
    <property type="entry name" value="SF1_C_UvrD"/>
    <property type="match status" value="1"/>
</dbReference>
<proteinExistence type="inferred from homology"/>
<feature type="domain" description="UvrD-like helicase C-terminal" evidence="14">
    <location>
        <begin position="286"/>
        <end position="565"/>
    </location>
</feature>
<organism evidence="15 16">
    <name type="scientific">Butyrivibrio fibrisolvens</name>
    <dbReference type="NCBI Taxonomy" id="831"/>
    <lineage>
        <taxon>Bacteria</taxon>
        <taxon>Bacillati</taxon>
        <taxon>Bacillota</taxon>
        <taxon>Clostridia</taxon>
        <taxon>Lachnospirales</taxon>
        <taxon>Lachnospiraceae</taxon>
        <taxon>Butyrivibrio</taxon>
    </lineage>
</organism>
<evidence type="ECO:0000256" key="10">
    <source>
        <dbReference type="ARBA" id="ARBA00048988"/>
    </source>
</evidence>
<dbReference type="InterPro" id="IPR000212">
    <property type="entry name" value="DNA_helicase_UvrD/REP"/>
</dbReference>
<evidence type="ECO:0000256" key="1">
    <source>
        <dbReference type="ARBA" id="ARBA00009922"/>
    </source>
</evidence>
<dbReference type="CDD" id="cd17932">
    <property type="entry name" value="DEXQc_UvrD"/>
    <property type="match status" value="1"/>
</dbReference>
<feature type="region of interest" description="Disordered" evidence="12">
    <location>
        <begin position="785"/>
        <end position="811"/>
    </location>
</feature>
<feature type="binding site" evidence="11">
    <location>
        <begin position="26"/>
        <end position="33"/>
    </location>
    <ligand>
        <name>ATP</name>
        <dbReference type="ChEBI" id="CHEBI:30616"/>
    </ligand>
</feature>
<evidence type="ECO:0000256" key="2">
    <source>
        <dbReference type="ARBA" id="ARBA00022741"/>
    </source>
</evidence>
<evidence type="ECO:0000256" key="7">
    <source>
        <dbReference type="ARBA" id="ARBA00023235"/>
    </source>
</evidence>
<feature type="compositionally biased region" description="Low complexity" evidence="12">
    <location>
        <begin position="785"/>
        <end position="795"/>
    </location>
</feature>
<evidence type="ECO:0000256" key="4">
    <source>
        <dbReference type="ARBA" id="ARBA00022806"/>
    </source>
</evidence>
<feature type="domain" description="UvrD-like helicase ATP-binding" evidence="13">
    <location>
        <begin position="5"/>
        <end position="285"/>
    </location>
</feature>
<evidence type="ECO:0000256" key="9">
    <source>
        <dbReference type="ARBA" id="ARBA00034808"/>
    </source>
</evidence>
<dbReference type="GO" id="GO:0043138">
    <property type="term" value="F:3'-5' DNA helicase activity"/>
    <property type="evidence" value="ECO:0007669"/>
    <property type="project" value="UniProtKB-EC"/>
</dbReference>
<keyword evidence="6" id="KW-0238">DNA-binding</keyword>
<evidence type="ECO:0000313" key="15">
    <source>
        <dbReference type="EMBL" id="SES30072.1"/>
    </source>
</evidence>
<dbReference type="GO" id="GO:0000725">
    <property type="term" value="P:recombinational repair"/>
    <property type="evidence" value="ECO:0007669"/>
    <property type="project" value="TreeGrafter"/>
</dbReference>
<evidence type="ECO:0000259" key="13">
    <source>
        <dbReference type="PROSITE" id="PS51198"/>
    </source>
</evidence>
<dbReference type="OrthoDB" id="9810135at2"/>
<reference evidence="15 16" key="1">
    <citation type="submission" date="2016-10" db="EMBL/GenBank/DDBJ databases">
        <authorList>
            <person name="de Groot N.N."/>
        </authorList>
    </citation>
    <scope>NUCLEOTIDE SEQUENCE [LARGE SCALE GENOMIC DNA]</scope>
    <source>
        <strain evidence="15 16">AR40</strain>
    </source>
</reference>
<evidence type="ECO:0000256" key="8">
    <source>
        <dbReference type="ARBA" id="ARBA00034617"/>
    </source>
</evidence>
<dbReference type="InterPro" id="IPR013986">
    <property type="entry name" value="DExx_box_DNA_helicase_dom_sf"/>
</dbReference>
<dbReference type="GO" id="GO:0005524">
    <property type="term" value="F:ATP binding"/>
    <property type="evidence" value="ECO:0007669"/>
    <property type="project" value="UniProtKB-UniRule"/>
</dbReference>
<dbReference type="RefSeq" id="WP_074758198.1">
    <property type="nucleotide sequence ID" value="NZ_FOGJ01000028.1"/>
</dbReference>
<dbReference type="PANTHER" id="PTHR11070">
    <property type="entry name" value="UVRD / RECB / PCRA DNA HELICASE FAMILY MEMBER"/>
    <property type="match status" value="1"/>
</dbReference>
<dbReference type="Pfam" id="PF13361">
    <property type="entry name" value="UvrD_C"/>
    <property type="match status" value="1"/>
</dbReference>
<evidence type="ECO:0000256" key="6">
    <source>
        <dbReference type="ARBA" id="ARBA00023125"/>
    </source>
</evidence>
<evidence type="ECO:0000256" key="5">
    <source>
        <dbReference type="ARBA" id="ARBA00022840"/>
    </source>
</evidence>
<evidence type="ECO:0000259" key="14">
    <source>
        <dbReference type="PROSITE" id="PS51217"/>
    </source>
</evidence>
<dbReference type="GO" id="GO:0016887">
    <property type="term" value="F:ATP hydrolysis activity"/>
    <property type="evidence" value="ECO:0007669"/>
    <property type="project" value="RHEA"/>
</dbReference>
<dbReference type="AlphaFoldDB" id="A0A1H9W834"/>
<feature type="compositionally biased region" description="Polar residues" evidence="12">
    <location>
        <begin position="724"/>
        <end position="742"/>
    </location>
</feature>
<dbReference type="Gene3D" id="1.10.10.160">
    <property type="match status" value="1"/>
</dbReference>
<protein>
    <recommendedName>
        <fullName evidence="9">DNA 3'-5' helicase</fullName>
        <ecNumber evidence="9">5.6.2.4</ecNumber>
    </recommendedName>
</protein>
<sequence>MSIYDTLNVEQKKAVLQTEGPVLILAGAGSGKTRVLTHRVAYLIDECGVNPWNIMAITFTNKAAGEMRERVDKIVGFGSESIWVTTFHSTCVRILRRYADRLGYSNNFTIYDSDDSKSVLKNIVKQYNLETRDLKLRQIQNTISKCKDNLVTANSYTLSSGNDFQKQKIAKAYQEYQISLKKNNAMDFDDLIMNTVILFRENKDVLENYQERFKYIMVDEYQDTNNAQFELIRLLADRYKNLCVVGDDDQSIYRFRGANIRNILDFEKNYPDATVIKLEQNYRSTQNILDAANTVIKHNRSRKEKALWTDEGEGSKVRFCEFEQAPEEANFIADDISNKKRQGKLSYSETAVLYRTNAQSRLIEERFVMYGIPYNVVGGTNFYARREIKDLLAYLKTIDNGSDELAVRRIINIPKRGIGATTLNKIADYAGTHDMNFYDAIAHANEFITGKTVDKLHDFDLMIKAFRAKQKMMSLEELIHDVIDVTDFEEYLKSLEEDDENNGSQDNDRRQNVQELIGKVISYEEKADEPTLSGFLEDVALVADIDNVAEGDERVLLMTLHSAKGLEFEHVYLAGLEEGTFPSYMTINAEDSDPMAMEEERRLAYVGITRAKKELTISCAHRRMVRGSFESLAVSRFVDEIPERLLDRSGSSVMPSFLFEGGDTIEDDDDYDYDADAYMPSSRGNNTRRTFGNSSGYSGSSYTRADYADRSYGHKNFSSGSAYNSAANTSSRLGGFKSNANDRSSEKIDHVPGSSIYGPVGKPKATIGRKPAARTPVSKPFIAGAASSHKSAGKGSLNGISKGLQKPSSLDYKEGDRVSHIKYGEGVVKSIEDGARDYKVTVDFDDAGQKIMFAAFAKLKKL</sequence>
<dbReference type="eggNOG" id="COG0210">
    <property type="taxonomic scope" value="Bacteria"/>
</dbReference>